<accession>A0A5C8LXJ4</accession>
<comment type="caution">
    <text evidence="3">The sequence shown here is derived from an EMBL/GenBank/DDBJ whole genome shotgun (WGS) entry which is preliminary data.</text>
</comment>
<feature type="signal peptide" evidence="1">
    <location>
        <begin position="1"/>
        <end position="18"/>
    </location>
</feature>
<feature type="chain" id="PRO_5022994878" evidence="1">
    <location>
        <begin position="19"/>
        <end position="186"/>
    </location>
</feature>
<keyword evidence="1" id="KW-0732">Signal</keyword>
<sequence>MYKKLIVILALSSFQPLAAETTESLTTEAQARIKLFSTELKTNLMQAVKQGGHPNGVQVCSVIAPEIQKKLASDGWTVARTALKYRNPANKPDQWEKQNLDWMLSASQKGEPLATMAKAEIIEDQGKKTFRFIKAIPMDTMCVACHGQTIAEEVKTKISTLYPADLATGFTPGELRGAFTLQKQLN</sequence>
<evidence type="ECO:0000313" key="4">
    <source>
        <dbReference type="Proteomes" id="UP000321814"/>
    </source>
</evidence>
<evidence type="ECO:0000313" key="3">
    <source>
        <dbReference type="EMBL" id="TXK82011.1"/>
    </source>
</evidence>
<organism evidence="3 4">
    <name type="scientific">Rheinheimera tangshanensis</name>
    <dbReference type="NCBI Taxonomy" id="400153"/>
    <lineage>
        <taxon>Bacteria</taxon>
        <taxon>Pseudomonadati</taxon>
        <taxon>Pseudomonadota</taxon>
        <taxon>Gammaproteobacteria</taxon>
        <taxon>Chromatiales</taxon>
        <taxon>Chromatiaceae</taxon>
        <taxon>Rheinheimera</taxon>
    </lineage>
</organism>
<keyword evidence="4" id="KW-1185">Reference proteome</keyword>
<gene>
    <name evidence="3" type="ORF">FU839_03745</name>
</gene>
<evidence type="ECO:0000256" key="1">
    <source>
        <dbReference type="SAM" id="SignalP"/>
    </source>
</evidence>
<protein>
    <submittedName>
        <fullName evidence="3">DUF3365 domain-containing protein</fullName>
    </submittedName>
</protein>
<dbReference type="Pfam" id="PF11845">
    <property type="entry name" value="Tll0287-like"/>
    <property type="match status" value="1"/>
</dbReference>
<proteinExistence type="predicted"/>
<reference evidence="3 4" key="1">
    <citation type="submission" date="2019-08" db="EMBL/GenBank/DDBJ databases">
        <title>Draft genome analysis of Rheinheimera tangshanensis isolated from the roots of fresh rice plants (Oryza sativa).</title>
        <authorList>
            <person name="Yu Q."/>
            <person name="Qi Y."/>
            <person name="Zhang H."/>
            <person name="Pu J."/>
        </authorList>
    </citation>
    <scope>NUCLEOTIDE SEQUENCE [LARGE SCALE GENOMIC DNA]</scope>
    <source>
        <strain evidence="3 4">JA3-B52</strain>
    </source>
</reference>
<dbReference type="Proteomes" id="UP000321814">
    <property type="component" value="Unassembled WGS sequence"/>
</dbReference>
<dbReference type="EMBL" id="VRLR01000002">
    <property type="protein sequence ID" value="TXK82011.1"/>
    <property type="molecule type" value="Genomic_DNA"/>
</dbReference>
<evidence type="ECO:0000259" key="2">
    <source>
        <dbReference type="Pfam" id="PF11845"/>
    </source>
</evidence>
<dbReference type="OrthoDB" id="9797588at2"/>
<dbReference type="RefSeq" id="WP_147903269.1">
    <property type="nucleotide sequence ID" value="NZ_BAAAGC010000017.1"/>
</dbReference>
<feature type="domain" description="Tll0287-like" evidence="2">
    <location>
        <begin position="21"/>
        <end position="181"/>
    </location>
</feature>
<dbReference type="AlphaFoldDB" id="A0A5C8LXJ4"/>
<name>A0A5C8LXJ4_9GAMM</name>
<dbReference type="InterPro" id="IPR021796">
    <property type="entry name" value="Tll0287-like_dom"/>
</dbReference>